<gene>
    <name evidence="2" type="ORF">E2562_014328</name>
</gene>
<dbReference type="PANTHER" id="PTHR10579:SF112">
    <property type="entry name" value="OS04G0198300 PROTEIN"/>
    <property type="match status" value="1"/>
</dbReference>
<proteinExistence type="predicted"/>
<dbReference type="PANTHER" id="PTHR10579">
    <property type="entry name" value="CALCIUM-ACTIVATED CHLORIDE CHANNEL REGULATOR"/>
    <property type="match status" value="1"/>
</dbReference>
<evidence type="ECO:0000313" key="2">
    <source>
        <dbReference type="EMBL" id="KAF0895717.1"/>
    </source>
</evidence>
<protein>
    <recommendedName>
        <fullName evidence="4">VWFA domain-containing protein</fullName>
    </recommendedName>
</protein>
<dbReference type="InterPro" id="IPR051266">
    <property type="entry name" value="CLCR"/>
</dbReference>
<accession>A0A6G1C6V1</accession>
<keyword evidence="3" id="KW-1185">Reference proteome</keyword>
<dbReference type="InterPro" id="IPR036465">
    <property type="entry name" value="vWFA_dom_sf"/>
</dbReference>
<dbReference type="AlphaFoldDB" id="A0A6G1C6V1"/>
<feature type="region of interest" description="Disordered" evidence="1">
    <location>
        <begin position="339"/>
        <end position="367"/>
    </location>
</feature>
<dbReference type="EMBL" id="SPHZ02000010">
    <property type="protein sequence ID" value="KAF0895717.1"/>
    <property type="molecule type" value="Genomic_DNA"/>
</dbReference>
<reference evidence="2 3" key="1">
    <citation type="submission" date="2019-11" db="EMBL/GenBank/DDBJ databases">
        <title>Whole genome sequence of Oryza granulata.</title>
        <authorList>
            <person name="Li W."/>
        </authorList>
    </citation>
    <scope>NUCLEOTIDE SEQUENCE [LARGE SCALE GENOMIC DNA]</scope>
    <source>
        <strain evidence="3">cv. Menghai</strain>
        <tissue evidence="2">Leaf</tissue>
    </source>
</reference>
<dbReference type="Proteomes" id="UP000479710">
    <property type="component" value="Unassembled WGS sequence"/>
</dbReference>
<dbReference type="Gene3D" id="3.40.50.410">
    <property type="entry name" value="von Willebrand factor, type A domain"/>
    <property type="match status" value="1"/>
</dbReference>
<name>A0A6G1C6V1_9ORYZ</name>
<evidence type="ECO:0008006" key="4">
    <source>
        <dbReference type="Google" id="ProtNLM"/>
    </source>
</evidence>
<organism evidence="2 3">
    <name type="scientific">Oryza meyeriana var. granulata</name>
    <dbReference type="NCBI Taxonomy" id="110450"/>
    <lineage>
        <taxon>Eukaryota</taxon>
        <taxon>Viridiplantae</taxon>
        <taxon>Streptophyta</taxon>
        <taxon>Embryophyta</taxon>
        <taxon>Tracheophyta</taxon>
        <taxon>Spermatophyta</taxon>
        <taxon>Magnoliopsida</taxon>
        <taxon>Liliopsida</taxon>
        <taxon>Poales</taxon>
        <taxon>Poaceae</taxon>
        <taxon>BOP clade</taxon>
        <taxon>Oryzoideae</taxon>
        <taxon>Oryzeae</taxon>
        <taxon>Oryzinae</taxon>
        <taxon>Oryza</taxon>
        <taxon>Oryza meyeriana</taxon>
    </lineage>
</organism>
<comment type="caution">
    <text evidence="2">The sequence shown here is derived from an EMBL/GenBank/DDBJ whole genome shotgun (WGS) entry which is preliminary data.</text>
</comment>
<sequence length="367" mass="39437">MQLRILSPNKVVELERVTSHRPAGLPVLVRVMAPAVEYVKLVSIDVIVVLDISVNGDDDGEMGLTNKLELAKKAVELVMAKLHDKDRLAIIPVQSSSTITELPRLSVMSAGGRRDASAKVQSLLPSKMSTATLANDKRAKQTKVDVVCNQSSGATLSAIESGQFMSSIHGGRASCSISVGALHAGAVKNFLVYLDVPKDGHRHNEESSSTPADLLTARVKYVTAEKKEQVDQANLGAAENDLGAAADIAAQILRVQVADVVTRVLKYKDRKFRATGELHEGWMRVKSSEHGQAAGWARLAGLEREVAAMEASLLHGSAGLSHLLSWLSFHNMSEQLPSKLELDPQDSTATGDQPGLPPFQLQPERPA</sequence>
<evidence type="ECO:0000313" key="3">
    <source>
        <dbReference type="Proteomes" id="UP000479710"/>
    </source>
</evidence>
<evidence type="ECO:0000256" key="1">
    <source>
        <dbReference type="SAM" id="MobiDB-lite"/>
    </source>
</evidence>